<gene>
    <name evidence="1" type="ORF">B0H16DRAFT_1860637</name>
</gene>
<feature type="non-terminal residue" evidence="1">
    <location>
        <position position="1"/>
    </location>
</feature>
<dbReference type="AlphaFoldDB" id="A0AAD7IIT8"/>
<comment type="caution">
    <text evidence="1">The sequence shown here is derived from an EMBL/GenBank/DDBJ whole genome shotgun (WGS) entry which is preliminary data.</text>
</comment>
<reference evidence="1" key="1">
    <citation type="submission" date="2023-03" db="EMBL/GenBank/DDBJ databases">
        <title>Massive genome expansion in bonnet fungi (Mycena s.s.) driven by repeated elements and novel gene families across ecological guilds.</title>
        <authorList>
            <consortium name="Lawrence Berkeley National Laboratory"/>
            <person name="Harder C.B."/>
            <person name="Miyauchi S."/>
            <person name="Viragh M."/>
            <person name="Kuo A."/>
            <person name="Thoen E."/>
            <person name="Andreopoulos B."/>
            <person name="Lu D."/>
            <person name="Skrede I."/>
            <person name="Drula E."/>
            <person name="Henrissat B."/>
            <person name="Morin E."/>
            <person name="Kohler A."/>
            <person name="Barry K."/>
            <person name="LaButti K."/>
            <person name="Morin E."/>
            <person name="Salamov A."/>
            <person name="Lipzen A."/>
            <person name="Mereny Z."/>
            <person name="Hegedus B."/>
            <person name="Baldrian P."/>
            <person name="Stursova M."/>
            <person name="Weitz H."/>
            <person name="Taylor A."/>
            <person name="Grigoriev I.V."/>
            <person name="Nagy L.G."/>
            <person name="Martin F."/>
            <person name="Kauserud H."/>
        </authorList>
    </citation>
    <scope>NUCLEOTIDE SEQUENCE</scope>
    <source>
        <strain evidence="1">CBHHK182m</strain>
    </source>
</reference>
<keyword evidence="2" id="KW-1185">Reference proteome</keyword>
<sequence length="431" mass="47741">MLYEQDMSNLLQRASVNVRSPCESIWGFGKLGAPDLSHFSPTVLTYLERMKSSWGTLEVPQEWAHLILPPVTEPGDPWRPDLEPWLPLSLVSTILSPISSRLNLVSTADFFDRYASSDYTGPRFPLGDPAEEPSSGSILSATVDGLLCRDQPTGALYSMASLLQIHFPPHFGDDIPRLTFALVPEWEPITKLMIRRSQKAPLCFSSPALVFGIHLEGGSEDSCDLADRDLMRLARATQPHLEALMVARHLYISGLAPGRAASGSSIPPEYIFGIAFRHETVFIVAHIPYLHESSYRYQLLLVDRLPFPPYIPGDQDGVVARLRVIVALLTIKDHTSRLASFWDDVVWPQAIFDFDSQSRRECTGIATPSPSEDNEPSAWGDFGAFFGFEDEGEDDIEPSTSEIAKSKKLVDGWLPGIRDAVYEAPAIDLSG</sequence>
<evidence type="ECO:0000313" key="2">
    <source>
        <dbReference type="Proteomes" id="UP001215598"/>
    </source>
</evidence>
<name>A0AAD7IIT8_9AGAR</name>
<evidence type="ECO:0000313" key="1">
    <source>
        <dbReference type="EMBL" id="KAJ7742851.1"/>
    </source>
</evidence>
<dbReference type="Proteomes" id="UP001215598">
    <property type="component" value="Unassembled WGS sequence"/>
</dbReference>
<proteinExistence type="predicted"/>
<organism evidence="1 2">
    <name type="scientific">Mycena metata</name>
    <dbReference type="NCBI Taxonomy" id="1033252"/>
    <lineage>
        <taxon>Eukaryota</taxon>
        <taxon>Fungi</taxon>
        <taxon>Dikarya</taxon>
        <taxon>Basidiomycota</taxon>
        <taxon>Agaricomycotina</taxon>
        <taxon>Agaricomycetes</taxon>
        <taxon>Agaricomycetidae</taxon>
        <taxon>Agaricales</taxon>
        <taxon>Marasmiineae</taxon>
        <taxon>Mycenaceae</taxon>
        <taxon>Mycena</taxon>
    </lineage>
</organism>
<protein>
    <submittedName>
        <fullName evidence="1">Uncharacterized protein</fullName>
    </submittedName>
</protein>
<dbReference type="EMBL" id="JARKIB010000093">
    <property type="protein sequence ID" value="KAJ7742851.1"/>
    <property type="molecule type" value="Genomic_DNA"/>
</dbReference>
<accession>A0AAD7IIT8</accession>